<evidence type="ECO:0000256" key="2">
    <source>
        <dbReference type="ARBA" id="ARBA00022737"/>
    </source>
</evidence>
<evidence type="ECO:0000256" key="1">
    <source>
        <dbReference type="ARBA" id="ARBA00022574"/>
    </source>
</evidence>
<dbReference type="PANTHER" id="PTHR19848:SF8">
    <property type="entry name" value="F-BOX AND WD REPEAT DOMAIN CONTAINING 7"/>
    <property type="match status" value="1"/>
</dbReference>
<dbReference type="EMBL" id="BNJF01000010">
    <property type="protein sequence ID" value="GHO50924.1"/>
    <property type="molecule type" value="Genomic_DNA"/>
</dbReference>
<keyword evidence="2" id="KW-0677">Repeat</keyword>
<keyword evidence="7" id="KW-1185">Reference proteome</keyword>
<feature type="transmembrane region" description="Helical" evidence="4">
    <location>
        <begin position="116"/>
        <end position="136"/>
    </location>
</feature>
<evidence type="ECO:0000313" key="7">
    <source>
        <dbReference type="Proteomes" id="UP000612362"/>
    </source>
</evidence>
<keyword evidence="4" id="KW-1133">Transmembrane helix</keyword>
<proteinExistence type="predicted"/>
<dbReference type="InterPro" id="IPR011659">
    <property type="entry name" value="WD40"/>
</dbReference>
<feature type="region of interest" description="Disordered" evidence="3">
    <location>
        <begin position="146"/>
        <end position="175"/>
    </location>
</feature>
<keyword evidence="1" id="KW-0853">WD repeat</keyword>
<feature type="domain" description="Anaphase-promoting complex subunit 4-like WD40" evidence="5">
    <location>
        <begin position="186"/>
        <end position="261"/>
    </location>
</feature>
<dbReference type="Proteomes" id="UP000612362">
    <property type="component" value="Unassembled WGS sequence"/>
</dbReference>
<dbReference type="SUPFAM" id="SSF82171">
    <property type="entry name" value="DPP6 N-terminal domain-like"/>
    <property type="match status" value="1"/>
</dbReference>
<evidence type="ECO:0000256" key="4">
    <source>
        <dbReference type="SAM" id="Phobius"/>
    </source>
</evidence>
<dbReference type="InterPro" id="IPR001680">
    <property type="entry name" value="WD40_rpt"/>
</dbReference>
<evidence type="ECO:0000256" key="3">
    <source>
        <dbReference type="SAM" id="MobiDB-lite"/>
    </source>
</evidence>
<accession>A0A8J3I7E5</accession>
<reference evidence="6" key="1">
    <citation type="submission" date="2020-10" db="EMBL/GenBank/DDBJ databases">
        <title>Taxonomic study of unclassified bacteria belonging to the class Ktedonobacteria.</title>
        <authorList>
            <person name="Yabe S."/>
            <person name="Wang C.M."/>
            <person name="Zheng Y."/>
            <person name="Sakai Y."/>
            <person name="Cavaletti L."/>
            <person name="Monciardini P."/>
            <person name="Donadio S."/>
        </authorList>
    </citation>
    <scope>NUCLEOTIDE SEQUENCE</scope>
    <source>
        <strain evidence="6">SOSP1-1</strain>
    </source>
</reference>
<dbReference type="InterPro" id="IPR015943">
    <property type="entry name" value="WD40/YVTN_repeat-like_dom_sf"/>
</dbReference>
<gene>
    <name evidence="6" type="ORF">KSX_90870</name>
</gene>
<dbReference type="AlphaFoldDB" id="A0A8J3I7E5"/>
<dbReference type="InterPro" id="IPR024977">
    <property type="entry name" value="Apc4-like_WD40_dom"/>
</dbReference>
<evidence type="ECO:0000313" key="6">
    <source>
        <dbReference type="EMBL" id="GHO50924.1"/>
    </source>
</evidence>
<keyword evidence="4" id="KW-0472">Membrane</keyword>
<dbReference type="SMART" id="SM00320">
    <property type="entry name" value="WD40"/>
    <property type="match status" value="4"/>
</dbReference>
<evidence type="ECO:0000259" key="5">
    <source>
        <dbReference type="Pfam" id="PF12894"/>
    </source>
</evidence>
<protein>
    <recommendedName>
        <fullName evidence="5">Anaphase-promoting complex subunit 4-like WD40 domain-containing protein</fullName>
    </recommendedName>
</protein>
<dbReference type="PANTHER" id="PTHR19848">
    <property type="entry name" value="WD40 REPEAT PROTEIN"/>
    <property type="match status" value="1"/>
</dbReference>
<dbReference type="Gene3D" id="2.130.10.10">
    <property type="entry name" value="YVTN repeat-like/Quinoprotein amine dehydrogenase"/>
    <property type="match status" value="2"/>
</dbReference>
<sequence>MSENNELFSPQNVDESIEEILISSQHHLPGQQPKNADVRLMQGLQRLYDPESARYQQVLQRVEERLLAQRLGNVRERTPLRSLPVAPEQLLLQAQQKNRKSVMDDKKTGWRRVERTLGLLVAIFVLVIAVGGFIIAQGHFSLTGTAGKPPATPSPTSQIVQSPTPQTTNPKGITIPGDQMGFQSVAWSNDSQRIAASTDSGVRIWMAATGKKILDIKLPGENEWAYGLSWSPDSRFLAIGTNQALHIVDSQTGKVVNSYTPSLAQTTTPGAMSSLVNDSHYATLLPTSGGLGFRAVAWSPDGNSIAVNISAGYNGYIQVLKAQNATLDYTLTWDGDYNGIGLAWSSDSQYLATSVFNTQGGGDPATANFVYAWELASKTLVFKENGGANPVALAFQPKTHNLAFNAYAMAKPASIQVWNVETQKKLANYTGANLVSWSPDGKQLAYNGFTQLGKNNYTSNITFIDATTGKIAHTHSLGKAQVNQLFWSPNGKYMLTIEANSSMSNPSADAHIWPVA</sequence>
<dbReference type="Pfam" id="PF12894">
    <property type="entry name" value="ANAPC4_WD40"/>
    <property type="match status" value="1"/>
</dbReference>
<feature type="compositionally biased region" description="Polar residues" evidence="3">
    <location>
        <begin position="154"/>
        <end position="171"/>
    </location>
</feature>
<name>A0A8J3I7E5_9CHLR</name>
<dbReference type="Pfam" id="PF07676">
    <property type="entry name" value="PD40"/>
    <property type="match status" value="1"/>
</dbReference>
<dbReference type="RefSeq" id="WP_220199877.1">
    <property type="nucleotide sequence ID" value="NZ_BNJF01000010.1"/>
</dbReference>
<keyword evidence="4" id="KW-0812">Transmembrane</keyword>
<organism evidence="6 7">
    <name type="scientific">Ktedonospora formicarum</name>
    <dbReference type="NCBI Taxonomy" id="2778364"/>
    <lineage>
        <taxon>Bacteria</taxon>
        <taxon>Bacillati</taxon>
        <taxon>Chloroflexota</taxon>
        <taxon>Ktedonobacteria</taxon>
        <taxon>Ktedonobacterales</taxon>
        <taxon>Ktedonobacteraceae</taxon>
        <taxon>Ktedonospora</taxon>
    </lineage>
</organism>
<comment type="caution">
    <text evidence="6">The sequence shown here is derived from an EMBL/GenBank/DDBJ whole genome shotgun (WGS) entry which is preliminary data.</text>
</comment>